<organism evidence="2 3">
    <name type="scientific">Sulfitobacter sediminilitoris</name>
    <dbReference type="NCBI Taxonomy" id="2698830"/>
    <lineage>
        <taxon>Bacteria</taxon>
        <taxon>Pseudomonadati</taxon>
        <taxon>Pseudomonadota</taxon>
        <taxon>Alphaproteobacteria</taxon>
        <taxon>Rhodobacterales</taxon>
        <taxon>Roseobacteraceae</taxon>
        <taxon>Sulfitobacter</taxon>
    </lineage>
</organism>
<evidence type="ECO:0000259" key="1">
    <source>
        <dbReference type="Pfam" id="PF02371"/>
    </source>
</evidence>
<keyword evidence="3" id="KW-1185">Reference proteome</keyword>
<comment type="caution">
    <text evidence="2">The sequence shown here is derived from an EMBL/GenBank/DDBJ whole genome shotgun (WGS) entry which is preliminary data.</text>
</comment>
<dbReference type="InterPro" id="IPR003346">
    <property type="entry name" value="Transposase_20"/>
</dbReference>
<dbReference type="GO" id="GO:0004803">
    <property type="term" value="F:transposase activity"/>
    <property type="evidence" value="ECO:0007669"/>
    <property type="project" value="InterPro"/>
</dbReference>
<name>A0A6P0CKT6_9RHOB</name>
<protein>
    <submittedName>
        <fullName evidence="2">Transposase</fullName>
    </submittedName>
</protein>
<proteinExistence type="predicted"/>
<dbReference type="PANTHER" id="PTHR33055">
    <property type="entry name" value="TRANSPOSASE FOR INSERTION SEQUENCE ELEMENT IS1111A"/>
    <property type="match status" value="1"/>
</dbReference>
<evidence type="ECO:0000313" key="3">
    <source>
        <dbReference type="Proteomes" id="UP000468591"/>
    </source>
</evidence>
<accession>A0A6P0CKT6</accession>
<gene>
    <name evidence="2" type="ORF">GV827_22615</name>
</gene>
<dbReference type="EMBL" id="JAABNT010000045">
    <property type="protein sequence ID" value="NEK25163.1"/>
    <property type="molecule type" value="Genomic_DNA"/>
</dbReference>
<dbReference type="AlphaFoldDB" id="A0A6P0CKT6"/>
<reference evidence="2 3" key="1">
    <citation type="submission" date="2020-01" db="EMBL/GenBank/DDBJ databases">
        <title>Sulfitobacter sediminilitoris sp. nov., isolated from a tidal flat.</title>
        <authorList>
            <person name="Park S."/>
            <person name="Yoon J.-H."/>
        </authorList>
    </citation>
    <scope>NUCLEOTIDE SEQUENCE [LARGE SCALE GENOMIC DNA]</scope>
    <source>
        <strain evidence="2 3">JBTF-M27</strain>
    </source>
</reference>
<feature type="domain" description="Transposase IS116/IS110/IS902 C-terminal" evidence="1">
    <location>
        <begin position="1"/>
        <end position="76"/>
    </location>
</feature>
<dbReference type="GO" id="GO:0003677">
    <property type="term" value="F:DNA binding"/>
    <property type="evidence" value="ECO:0007669"/>
    <property type="project" value="InterPro"/>
</dbReference>
<dbReference type="GO" id="GO:0006313">
    <property type="term" value="P:DNA transposition"/>
    <property type="evidence" value="ECO:0007669"/>
    <property type="project" value="InterPro"/>
</dbReference>
<sequence length="127" mass="13992">MTVPGVGPVVALSFAATLDDPGRFRRAKDVGAFLGLTPRRHQSGDMDWSGRISKCGDRDLRRLLYAAATTLITQVRKPSPLRTWALRLQERKGFKKAAVAAARKIAIVLMCIWRDGTVFNPTQEANA</sequence>
<evidence type="ECO:0000313" key="2">
    <source>
        <dbReference type="EMBL" id="NEK25163.1"/>
    </source>
</evidence>
<dbReference type="InterPro" id="IPR047650">
    <property type="entry name" value="Transpos_IS110"/>
</dbReference>
<dbReference type="RefSeq" id="WP_164356513.1">
    <property type="nucleotide sequence ID" value="NZ_JAABNT010000045.1"/>
</dbReference>
<dbReference type="Pfam" id="PF02371">
    <property type="entry name" value="Transposase_20"/>
    <property type="match status" value="1"/>
</dbReference>
<dbReference type="PANTHER" id="PTHR33055:SF3">
    <property type="entry name" value="PUTATIVE TRANSPOSASE FOR IS117-RELATED"/>
    <property type="match status" value="1"/>
</dbReference>
<dbReference type="Proteomes" id="UP000468591">
    <property type="component" value="Unassembled WGS sequence"/>
</dbReference>